<protein>
    <recommendedName>
        <fullName evidence="9">Wax synthase domain-containing protein</fullName>
    </recommendedName>
</protein>
<dbReference type="OrthoDB" id="1077582at2759"/>
<dbReference type="InParanoid" id="A8NTB7"/>
<comment type="similarity">
    <text evidence="3">Belongs to the wax synthase family.</text>
</comment>
<dbReference type="Pfam" id="PF13813">
    <property type="entry name" value="MBOAT_2"/>
    <property type="match status" value="1"/>
</dbReference>
<dbReference type="eggNOG" id="ENOG502S5TH">
    <property type="taxonomic scope" value="Eukaryota"/>
</dbReference>
<dbReference type="OMA" id="QFEDERF"/>
<dbReference type="GeneID" id="6012730"/>
<comment type="subcellular location">
    <subcellularLocation>
        <location evidence="1">Membrane</location>
        <topology evidence="1">Multi-pass membrane protein</topology>
    </subcellularLocation>
</comment>
<dbReference type="AlphaFoldDB" id="A8NTB7"/>
<feature type="transmembrane region" description="Helical" evidence="8">
    <location>
        <begin position="211"/>
        <end position="234"/>
    </location>
</feature>
<dbReference type="PANTHER" id="PTHR31595">
    <property type="entry name" value="LONG-CHAIN-ALCOHOL O-FATTY-ACYLTRANSFERASE 3-RELATED"/>
    <property type="match status" value="1"/>
</dbReference>
<dbReference type="VEuPathDB" id="FungiDB:CC1G_06275"/>
<keyword evidence="4" id="KW-0808">Transferase</keyword>
<evidence type="ECO:0000259" key="9">
    <source>
        <dbReference type="Pfam" id="PF13813"/>
    </source>
</evidence>
<evidence type="ECO:0000256" key="4">
    <source>
        <dbReference type="ARBA" id="ARBA00022679"/>
    </source>
</evidence>
<feature type="transmembrane region" description="Helical" evidence="8">
    <location>
        <begin position="353"/>
        <end position="375"/>
    </location>
</feature>
<name>A8NTB7_COPC7</name>
<feature type="transmembrane region" description="Helical" evidence="8">
    <location>
        <begin position="79"/>
        <end position="101"/>
    </location>
</feature>
<comment type="caution">
    <text evidence="10">The sequence shown here is derived from an EMBL/GenBank/DDBJ whole genome shotgun (WGS) entry which is preliminary data.</text>
</comment>
<evidence type="ECO:0000256" key="5">
    <source>
        <dbReference type="ARBA" id="ARBA00022692"/>
    </source>
</evidence>
<organism evidence="10 11">
    <name type="scientific">Coprinopsis cinerea (strain Okayama-7 / 130 / ATCC MYA-4618 / FGSC 9003)</name>
    <name type="common">Inky cap fungus</name>
    <name type="synonym">Hormographiella aspergillata</name>
    <dbReference type="NCBI Taxonomy" id="240176"/>
    <lineage>
        <taxon>Eukaryota</taxon>
        <taxon>Fungi</taxon>
        <taxon>Dikarya</taxon>
        <taxon>Basidiomycota</taxon>
        <taxon>Agaricomycotina</taxon>
        <taxon>Agaricomycetes</taxon>
        <taxon>Agaricomycetidae</taxon>
        <taxon>Agaricales</taxon>
        <taxon>Agaricineae</taxon>
        <taxon>Psathyrellaceae</taxon>
        <taxon>Coprinopsis</taxon>
    </lineage>
</organism>
<evidence type="ECO:0000313" key="11">
    <source>
        <dbReference type="Proteomes" id="UP000001861"/>
    </source>
</evidence>
<comment type="pathway">
    <text evidence="2">Secondary metabolite biosynthesis.</text>
</comment>
<feature type="transmembrane region" description="Helical" evidence="8">
    <location>
        <begin position="31"/>
        <end position="58"/>
    </location>
</feature>
<evidence type="ECO:0000256" key="2">
    <source>
        <dbReference type="ARBA" id="ARBA00005179"/>
    </source>
</evidence>
<keyword evidence="5 8" id="KW-0812">Transmembrane</keyword>
<evidence type="ECO:0000256" key="7">
    <source>
        <dbReference type="ARBA" id="ARBA00023136"/>
    </source>
</evidence>
<dbReference type="Proteomes" id="UP000001861">
    <property type="component" value="Unassembled WGS sequence"/>
</dbReference>
<feature type="domain" description="Wax synthase" evidence="9">
    <location>
        <begin position="251"/>
        <end position="330"/>
    </location>
</feature>
<keyword evidence="7 8" id="KW-0472">Membrane</keyword>
<dbReference type="GO" id="GO:0008374">
    <property type="term" value="F:O-acyltransferase activity"/>
    <property type="evidence" value="ECO:0007669"/>
    <property type="project" value="InterPro"/>
</dbReference>
<accession>A8NTB7</accession>
<evidence type="ECO:0000256" key="6">
    <source>
        <dbReference type="ARBA" id="ARBA00022989"/>
    </source>
</evidence>
<keyword evidence="11" id="KW-1185">Reference proteome</keyword>
<dbReference type="EMBL" id="AACS02000004">
    <property type="protein sequence ID" value="EAU85562.1"/>
    <property type="molecule type" value="Genomic_DNA"/>
</dbReference>
<evidence type="ECO:0000256" key="1">
    <source>
        <dbReference type="ARBA" id="ARBA00004141"/>
    </source>
</evidence>
<reference evidence="10 11" key="1">
    <citation type="journal article" date="2010" name="Proc. Natl. Acad. Sci. U.S.A.">
        <title>Insights into evolution of multicellular fungi from the assembled chromosomes of the mushroom Coprinopsis cinerea (Coprinus cinereus).</title>
        <authorList>
            <person name="Stajich J.E."/>
            <person name="Wilke S.K."/>
            <person name="Ahren D."/>
            <person name="Au C.H."/>
            <person name="Birren B.W."/>
            <person name="Borodovsky M."/>
            <person name="Burns C."/>
            <person name="Canback B."/>
            <person name="Casselton L.A."/>
            <person name="Cheng C.K."/>
            <person name="Deng J."/>
            <person name="Dietrich F.S."/>
            <person name="Fargo D.C."/>
            <person name="Farman M.L."/>
            <person name="Gathman A.C."/>
            <person name="Goldberg J."/>
            <person name="Guigo R."/>
            <person name="Hoegger P.J."/>
            <person name="Hooker J.B."/>
            <person name="Huggins A."/>
            <person name="James T.Y."/>
            <person name="Kamada T."/>
            <person name="Kilaru S."/>
            <person name="Kodira C."/>
            <person name="Kues U."/>
            <person name="Kupfer D."/>
            <person name="Kwan H.S."/>
            <person name="Lomsadze A."/>
            <person name="Li W."/>
            <person name="Lilly W.W."/>
            <person name="Ma L.J."/>
            <person name="Mackey A.J."/>
            <person name="Manning G."/>
            <person name="Martin F."/>
            <person name="Muraguchi H."/>
            <person name="Natvig D.O."/>
            <person name="Palmerini H."/>
            <person name="Ramesh M.A."/>
            <person name="Rehmeyer C.J."/>
            <person name="Roe B.A."/>
            <person name="Shenoy N."/>
            <person name="Stanke M."/>
            <person name="Ter-Hovhannisyan V."/>
            <person name="Tunlid A."/>
            <person name="Velagapudi R."/>
            <person name="Vision T.J."/>
            <person name="Zeng Q."/>
            <person name="Zolan M.E."/>
            <person name="Pukkila P.J."/>
        </authorList>
    </citation>
    <scope>NUCLEOTIDE SEQUENCE [LARGE SCALE GENOMIC DNA]</scope>
    <source>
        <strain evidence="11">Okayama-7 / 130 / ATCC MYA-4618 / FGSC 9003</strain>
    </source>
</reference>
<dbReference type="InterPro" id="IPR032805">
    <property type="entry name" value="Wax_synthase_dom"/>
</dbReference>
<dbReference type="PANTHER" id="PTHR31595:SF57">
    <property type="entry name" value="OS04G0481900 PROTEIN"/>
    <property type="match status" value="1"/>
</dbReference>
<evidence type="ECO:0000313" key="10">
    <source>
        <dbReference type="EMBL" id="EAU85562.1"/>
    </source>
</evidence>
<dbReference type="GO" id="GO:0016020">
    <property type="term" value="C:membrane"/>
    <property type="evidence" value="ECO:0007669"/>
    <property type="project" value="UniProtKB-SubCell"/>
</dbReference>
<gene>
    <name evidence="10" type="ORF">CC1G_06275</name>
</gene>
<sequence>MDRLLELVPAPHTRLPITLQSIAQLFLPPFLFYYVTAVLVLIPGTLYARLALLPLTLWSAFRASTKLDFAKQFEDERFIYLNHGLLLMMTTLALRAVVWSFEFKPYYRLTKSGKPKKQPLPFPEILSDAFDLMFNLRGLRWNWSEGLFIPKETRPTHSRLQFCWATFKSMVTTMVVFDAMHYAVQQLGPDTFATAEGGSIYDPSLPLVHRYLLSTLVTFLAGFAVVAGIQYGYLAITLVGVGILQNDPESWPPAFDKPWVATSLNEFWAKRWHQSFRDIFVGVGSKPLHYFLGKPGIVLGAFLVSGVLHVFGLWGMGRGTEFWTVAGYFLLMGLGIVLEHIYKNITGKRVQGLVGWIWTLAWVVGWGNLLVDAWFRKGLGGSAFFGAEEFRPVTIMRKVVGLGLHAIQGSA</sequence>
<feature type="transmembrane region" description="Helical" evidence="8">
    <location>
        <begin position="296"/>
        <end position="316"/>
    </location>
</feature>
<dbReference type="GO" id="GO:0006629">
    <property type="term" value="P:lipid metabolic process"/>
    <property type="evidence" value="ECO:0007669"/>
    <property type="project" value="InterPro"/>
</dbReference>
<feature type="transmembrane region" description="Helical" evidence="8">
    <location>
        <begin position="322"/>
        <end position="341"/>
    </location>
</feature>
<proteinExistence type="inferred from homology"/>
<evidence type="ECO:0000256" key="3">
    <source>
        <dbReference type="ARBA" id="ARBA00007282"/>
    </source>
</evidence>
<evidence type="ECO:0000256" key="8">
    <source>
        <dbReference type="SAM" id="Phobius"/>
    </source>
</evidence>
<dbReference type="InterPro" id="IPR044851">
    <property type="entry name" value="Wax_synthase"/>
</dbReference>
<dbReference type="KEGG" id="cci:CC1G_06275"/>
<keyword evidence="6 8" id="KW-1133">Transmembrane helix</keyword>
<dbReference type="RefSeq" id="XP_001836190.1">
    <property type="nucleotide sequence ID" value="XM_001836138.2"/>
</dbReference>